<dbReference type="InterPro" id="IPR001173">
    <property type="entry name" value="Glyco_trans_2-like"/>
</dbReference>
<evidence type="ECO:0000259" key="4">
    <source>
        <dbReference type="Pfam" id="PF00535"/>
    </source>
</evidence>
<keyword evidence="3" id="KW-0812">Transmembrane</keyword>
<evidence type="ECO:0000256" key="2">
    <source>
        <dbReference type="ARBA" id="ARBA00022679"/>
    </source>
</evidence>
<keyword evidence="2 5" id="KW-0808">Transferase</keyword>
<dbReference type="CDD" id="cd00761">
    <property type="entry name" value="Glyco_tranf_GTA_type"/>
    <property type="match status" value="1"/>
</dbReference>
<feature type="domain" description="Glycosyltransferase 2-like" evidence="4">
    <location>
        <begin position="6"/>
        <end position="172"/>
    </location>
</feature>
<proteinExistence type="predicted"/>
<dbReference type="PANTHER" id="PTHR22916:SF51">
    <property type="entry name" value="GLYCOSYLTRANSFERASE EPSH-RELATED"/>
    <property type="match status" value="1"/>
</dbReference>
<dbReference type="Proteomes" id="UP000595948">
    <property type="component" value="Chromosome"/>
</dbReference>
<evidence type="ECO:0000256" key="1">
    <source>
        <dbReference type="ARBA" id="ARBA00022676"/>
    </source>
</evidence>
<organism evidence="5 6">
    <name type="scientific">Streptococcus oralis</name>
    <dbReference type="NCBI Taxonomy" id="1303"/>
    <lineage>
        <taxon>Bacteria</taxon>
        <taxon>Bacillati</taxon>
        <taxon>Bacillota</taxon>
        <taxon>Bacilli</taxon>
        <taxon>Lactobacillales</taxon>
        <taxon>Streptococcaceae</taxon>
        <taxon>Streptococcus</taxon>
    </lineage>
</organism>
<keyword evidence="3" id="KW-1133">Transmembrane helix</keyword>
<keyword evidence="1" id="KW-0328">Glycosyltransferase</keyword>
<dbReference type="EMBL" id="CP066059">
    <property type="protein sequence ID" value="QQC36128.1"/>
    <property type="molecule type" value="Genomic_DNA"/>
</dbReference>
<dbReference type="InterPro" id="IPR029044">
    <property type="entry name" value="Nucleotide-diphossugar_trans"/>
</dbReference>
<name>A0A7T4M1V3_STROR</name>
<dbReference type="SUPFAM" id="SSF53448">
    <property type="entry name" value="Nucleotide-diphospho-sugar transferases"/>
    <property type="match status" value="1"/>
</dbReference>
<dbReference type="GO" id="GO:0016757">
    <property type="term" value="F:glycosyltransferase activity"/>
    <property type="evidence" value="ECO:0007669"/>
    <property type="project" value="UniProtKB-KW"/>
</dbReference>
<dbReference type="Gene3D" id="3.90.550.10">
    <property type="entry name" value="Spore Coat Polysaccharide Biosynthesis Protein SpsA, Chain A"/>
    <property type="match status" value="1"/>
</dbReference>
<accession>A0A7T4M1V3</accession>
<dbReference type="PANTHER" id="PTHR22916">
    <property type="entry name" value="GLYCOSYLTRANSFERASE"/>
    <property type="match status" value="1"/>
</dbReference>
<feature type="transmembrane region" description="Helical" evidence="3">
    <location>
        <begin position="304"/>
        <end position="324"/>
    </location>
</feature>
<dbReference type="Pfam" id="PF00535">
    <property type="entry name" value="Glycos_transf_2"/>
    <property type="match status" value="1"/>
</dbReference>
<gene>
    <name evidence="5" type="ORF">I6H78_03765</name>
</gene>
<keyword evidence="3" id="KW-0472">Membrane</keyword>
<protein>
    <submittedName>
        <fullName evidence="5">Glycosyltransferase family 2 protein</fullName>
    </submittedName>
</protein>
<dbReference type="RefSeq" id="WP_198460123.1">
    <property type="nucleotide sequence ID" value="NZ_CP066059.1"/>
</dbReference>
<dbReference type="AlphaFoldDB" id="A0A7T4M1V3"/>
<evidence type="ECO:0000313" key="6">
    <source>
        <dbReference type="Proteomes" id="UP000595948"/>
    </source>
</evidence>
<evidence type="ECO:0000313" key="5">
    <source>
        <dbReference type="EMBL" id="QQC36128.1"/>
    </source>
</evidence>
<sequence>MKRKISVILPVFNSEKTLTRCLDSLLAQTYPNFEVLVIDDGSDDSSRQIISSYANKDNRIKIHYKENKGVSSARNDALDLALGEFITFLDADDWLEEDALQYMINLQERTSADLVVASYHRTSKLSSKVSTSKNVKEQLLEQDEYVKKFLKIESQSIEYYPWNKLYKASILKSIRFVAELRIAEDVPFVFEYILYSKIIAISDKITYNYYNNPKSVTATFTDKKFDVYKAWAIVEKINTNPIYDKWIDINIKRIDLSLLMMLAIDKNFYSLKRKYANQIKEMLIRLKKNKKSLLVEKISLNRKILIILFCSHYTWIASVIHFIVRFKNYCLSLL</sequence>
<evidence type="ECO:0000256" key="3">
    <source>
        <dbReference type="SAM" id="Phobius"/>
    </source>
</evidence>
<reference evidence="5 6" key="1">
    <citation type="submission" date="2020-12" db="EMBL/GenBank/DDBJ databases">
        <title>FDA dAtabase for Regulatory Grade micrObial Sequences (FDA-ARGOS): Supporting development and validation of Infectious Disease Dx tests.</title>
        <authorList>
            <person name="Sproer C."/>
            <person name="Gronow S."/>
            <person name="Severitt S."/>
            <person name="Schroder I."/>
            <person name="Tallon L."/>
            <person name="Sadzewicz L."/>
            <person name="Zhao X."/>
            <person name="Boylan J."/>
            <person name="Ott S."/>
            <person name="Bowen H."/>
            <person name="Vavikolanu K."/>
            <person name="Mehta A."/>
            <person name="Aluvathingal J."/>
            <person name="Nadendla S."/>
            <person name="Lowell S."/>
            <person name="Myers T."/>
            <person name="Yan Y."/>
            <person name="Sichtig H."/>
        </authorList>
    </citation>
    <scope>NUCLEOTIDE SEQUENCE [LARGE SCALE GENOMIC DNA]</scope>
    <source>
        <strain evidence="5 6">FDAARGOS_1021</strain>
    </source>
</reference>